<feature type="domain" description="Beta-lactamase-related" evidence="1">
    <location>
        <begin position="14"/>
        <end position="318"/>
    </location>
</feature>
<dbReference type="Pfam" id="PF24491">
    <property type="entry name" value="DUF7586"/>
    <property type="match status" value="1"/>
</dbReference>
<dbReference type="AlphaFoldDB" id="A0A9X1SYE5"/>
<feature type="domain" description="DUF7586" evidence="2">
    <location>
        <begin position="353"/>
        <end position="437"/>
    </location>
</feature>
<evidence type="ECO:0000259" key="1">
    <source>
        <dbReference type="Pfam" id="PF00144"/>
    </source>
</evidence>
<keyword evidence="4" id="KW-1185">Reference proteome</keyword>
<dbReference type="EMBL" id="JAJOMB010000035">
    <property type="protein sequence ID" value="MCD5316824.1"/>
    <property type="molecule type" value="Genomic_DNA"/>
</dbReference>
<dbReference type="SUPFAM" id="SSF56601">
    <property type="entry name" value="beta-lactamase/transpeptidase-like"/>
    <property type="match status" value="1"/>
</dbReference>
<dbReference type="PANTHER" id="PTHR46825:SF7">
    <property type="entry name" value="D-ALANYL-D-ALANINE CARBOXYPEPTIDASE"/>
    <property type="match status" value="1"/>
</dbReference>
<gene>
    <name evidence="3" type="ORF">LR394_38610</name>
</gene>
<evidence type="ECO:0000313" key="4">
    <source>
        <dbReference type="Proteomes" id="UP001138997"/>
    </source>
</evidence>
<dbReference type="Proteomes" id="UP001138997">
    <property type="component" value="Unassembled WGS sequence"/>
</dbReference>
<proteinExistence type="predicted"/>
<dbReference type="Gene3D" id="3.40.710.10">
    <property type="entry name" value="DD-peptidase/beta-lactamase superfamily"/>
    <property type="match status" value="1"/>
</dbReference>
<evidence type="ECO:0000313" key="3">
    <source>
        <dbReference type="EMBL" id="MCD5316824.1"/>
    </source>
</evidence>
<dbReference type="PANTHER" id="PTHR46825">
    <property type="entry name" value="D-ALANYL-D-ALANINE-CARBOXYPEPTIDASE/ENDOPEPTIDASE AMPH"/>
    <property type="match status" value="1"/>
</dbReference>
<dbReference type="InterPro" id="IPR001466">
    <property type="entry name" value="Beta-lactam-related"/>
</dbReference>
<sequence>MTASVDEVLHLRVTQTLRAQRLPALAVGVSRSEAERHLVQAGYAETSTRRLVDADTAFRIGSITKTFTAALTLLLVERGLLSLDEPVEAYLPGTSAGRPLVRQLLAHSSGLQREAPHPMWASMQGPDSAEFMELLAQVEFVDEPGVRWAYSNLGYAVLGQVIATVSGQTCEDLIDRELLKPLALNSTMWQPTDQAVTGYRPDPYNDCFIPEPVMDQGVIGVGGQLWSTTTDLLTWGNALLGGAPDIVPASVVEAMHRPQIIVDQQAWTQGWGLGLMLNRRERGVLSGHTGAMPGFLASMTLERRSGTVVVALTNVTRGVRLGNLTTEILEELIPVPQSMTPTVAVPKTDTAPCPPELVGVLGRWWSESEETVFTWSDGTLHAHLAEAAASSATRFDRVTSDSFRAASGRMKGERMFVRRDADGGVKALEWATYPYSREPQ</sequence>
<evidence type="ECO:0000259" key="2">
    <source>
        <dbReference type="Pfam" id="PF24491"/>
    </source>
</evidence>
<organism evidence="3 4">
    <name type="scientific">Kineosporia babensis</name>
    <dbReference type="NCBI Taxonomy" id="499548"/>
    <lineage>
        <taxon>Bacteria</taxon>
        <taxon>Bacillati</taxon>
        <taxon>Actinomycetota</taxon>
        <taxon>Actinomycetes</taxon>
        <taxon>Kineosporiales</taxon>
        <taxon>Kineosporiaceae</taxon>
        <taxon>Kineosporia</taxon>
    </lineage>
</organism>
<dbReference type="InterPro" id="IPR050491">
    <property type="entry name" value="AmpC-like"/>
</dbReference>
<name>A0A9X1SYE5_9ACTN</name>
<protein>
    <submittedName>
        <fullName evidence="3">Beta-lactamase family protein</fullName>
    </submittedName>
</protein>
<reference evidence="3" key="1">
    <citation type="submission" date="2021-11" db="EMBL/GenBank/DDBJ databases">
        <title>Streptomyces corallinus and Kineosporia corallina sp. nov., two new coral-derived marine actinobacteria.</title>
        <authorList>
            <person name="Buangrab K."/>
            <person name="Sutthacheep M."/>
            <person name="Yeemin T."/>
            <person name="Harunari E."/>
            <person name="Igarashi Y."/>
            <person name="Sripreechasak P."/>
            <person name="Kanchanasin P."/>
            <person name="Tanasupawat S."/>
            <person name="Phongsopitanun W."/>
        </authorList>
    </citation>
    <scope>NUCLEOTIDE SEQUENCE</scope>
    <source>
        <strain evidence="3">JCM 31032</strain>
    </source>
</reference>
<dbReference type="Pfam" id="PF00144">
    <property type="entry name" value="Beta-lactamase"/>
    <property type="match status" value="1"/>
</dbReference>
<accession>A0A9X1SYE5</accession>
<dbReference type="InterPro" id="IPR012338">
    <property type="entry name" value="Beta-lactam/transpept-like"/>
</dbReference>
<dbReference type="RefSeq" id="WP_231449676.1">
    <property type="nucleotide sequence ID" value="NZ_JAJOMB010000035.1"/>
</dbReference>
<comment type="caution">
    <text evidence="3">The sequence shown here is derived from an EMBL/GenBank/DDBJ whole genome shotgun (WGS) entry which is preliminary data.</text>
</comment>
<dbReference type="InterPro" id="IPR056008">
    <property type="entry name" value="DUF7586"/>
</dbReference>